<dbReference type="SUPFAM" id="SSF52540">
    <property type="entry name" value="P-loop containing nucleoside triphosphate hydrolases"/>
    <property type="match status" value="1"/>
</dbReference>
<dbReference type="InterPro" id="IPR032423">
    <property type="entry name" value="AAA_assoc_2"/>
</dbReference>
<dbReference type="Pfam" id="PF16193">
    <property type="entry name" value="AAA_assoc_2"/>
    <property type="match status" value="1"/>
</dbReference>
<keyword evidence="7" id="KW-1185">Reference proteome</keyword>
<evidence type="ECO:0000259" key="5">
    <source>
        <dbReference type="SMART" id="SM00382"/>
    </source>
</evidence>
<evidence type="ECO:0000313" key="7">
    <source>
        <dbReference type="Proteomes" id="UP001058860"/>
    </source>
</evidence>
<dbReference type="InterPro" id="IPR027417">
    <property type="entry name" value="P-loop_NTPase"/>
</dbReference>
<accession>A0ABY5PII0</accession>
<dbReference type="InterPro" id="IPR003959">
    <property type="entry name" value="ATPase_AAA_core"/>
</dbReference>
<keyword evidence="2" id="KW-0547">Nucleotide-binding</keyword>
<dbReference type="InterPro" id="IPR003593">
    <property type="entry name" value="AAA+_ATPase"/>
</dbReference>
<dbReference type="Gene3D" id="1.10.8.60">
    <property type="match status" value="1"/>
</dbReference>
<dbReference type="Gene3D" id="1.10.3710.10">
    <property type="entry name" value="DNA polymerase III clamp loader subunits, C-terminal domain"/>
    <property type="match status" value="1"/>
</dbReference>
<proteinExistence type="inferred from homology"/>
<evidence type="ECO:0000256" key="1">
    <source>
        <dbReference type="ARBA" id="ARBA00008959"/>
    </source>
</evidence>
<dbReference type="InterPro" id="IPR051314">
    <property type="entry name" value="AAA_ATPase_RarA/MGS1/WRNIP1"/>
</dbReference>
<sequence length="447" mass="48284">MDSLFDPEPDVASSSSTPRGPLPARMRPATLDDVVGQAHVLGTPDEPTALRRAIDEGRAHSMVLYGPPGTGKTTLARIVAASANAAFEELSAVEAGRPQVREVIERARHRLEANGTPTIFFLDEIHRFNKAQQDALLPAVEEGLLTLIGATTENPYFEVNSALLSRAQIYELQPLEEEDVLTLLRRAMERGECGGTEVQDEALAFFAARSGGDARSALAALELACETTSVVDLPAAEEALQRKAVRYDKGGDQHYDLISAFIKSVRASDPDAALYYLAVMLEGGEDPRFVVRRLVISASEDVGNADPRGIMVATAAAQAVEHVGMPECAHALAQATVYLALAPKSNSAYLALGAARAHVRQYGAAPPPHQLQDAHYPGAAQLGRGTGYDYPHDHPQHLSASEVRPDEIGDLTFWAPDDTETAMRDRWQRILQARGDRPAAPWRPPGR</sequence>
<feature type="domain" description="AAA+ ATPase" evidence="5">
    <location>
        <begin position="58"/>
        <end position="175"/>
    </location>
</feature>
<feature type="region of interest" description="Disordered" evidence="4">
    <location>
        <begin position="383"/>
        <end position="404"/>
    </location>
</feature>
<dbReference type="Gene3D" id="1.20.272.10">
    <property type="match status" value="1"/>
</dbReference>
<dbReference type="CDD" id="cd18139">
    <property type="entry name" value="HLD_clamp_RarA"/>
    <property type="match status" value="1"/>
</dbReference>
<dbReference type="Pfam" id="PF00004">
    <property type="entry name" value="AAA"/>
    <property type="match status" value="1"/>
</dbReference>
<keyword evidence="3" id="KW-0067">ATP-binding</keyword>
<gene>
    <name evidence="6" type="ORF">LRS13_02865</name>
</gene>
<organism evidence="6 7">
    <name type="scientific">Svornostia abyssi</name>
    <dbReference type="NCBI Taxonomy" id="2898438"/>
    <lineage>
        <taxon>Bacteria</taxon>
        <taxon>Bacillati</taxon>
        <taxon>Actinomycetota</taxon>
        <taxon>Thermoleophilia</taxon>
        <taxon>Solirubrobacterales</taxon>
        <taxon>Baekduiaceae</taxon>
        <taxon>Svornostia</taxon>
    </lineage>
</organism>
<dbReference type="RefSeq" id="WP_353864976.1">
    <property type="nucleotide sequence ID" value="NZ_CP088295.1"/>
</dbReference>
<dbReference type="PANTHER" id="PTHR13779:SF7">
    <property type="entry name" value="ATPASE WRNIP1"/>
    <property type="match status" value="1"/>
</dbReference>
<name>A0ABY5PII0_9ACTN</name>
<dbReference type="EMBL" id="CP088295">
    <property type="protein sequence ID" value="UUY04493.1"/>
    <property type="molecule type" value="Genomic_DNA"/>
</dbReference>
<dbReference type="SMART" id="SM00382">
    <property type="entry name" value="AAA"/>
    <property type="match status" value="1"/>
</dbReference>
<evidence type="ECO:0000256" key="4">
    <source>
        <dbReference type="SAM" id="MobiDB-lite"/>
    </source>
</evidence>
<reference evidence="7" key="1">
    <citation type="submission" date="2021-11" db="EMBL/GenBank/DDBJ databases">
        <title>Cultivation dependent microbiological survey of springs from the worlds oldest radium mine currently devoted to the extraction of radon-saturated water.</title>
        <authorList>
            <person name="Kapinusova G."/>
            <person name="Smrhova T."/>
            <person name="Strejcek M."/>
            <person name="Suman J."/>
            <person name="Jani K."/>
            <person name="Pajer P."/>
            <person name="Uhlik O."/>
        </authorList>
    </citation>
    <scope>NUCLEOTIDE SEQUENCE [LARGE SCALE GENOMIC DNA]</scope>
    <source>
        <strain evidence="7">J379</strain>
    </source>
</reference>
<dbReference type="PANTHER" id="PTHR13779">
    <property type="entry name" value="WERNER HELICASE-INTERACTING PROTEIN 1 FAMILY MEMBER"/>
    <property type="match status" value="1"/>
</dbReference>
<comment type="similarity">
    <text evidence="1">Belongs to the AAA ATPase family. RarA/MGS1/WRNIP1 subfamily.</text>
</comment>
<evidence type="ECO:0000313" key="6">
    <source>
        <dbReference type="EMBL" id="UUY04493.1"/>
    </source>
</evidence>
<dbReference type="CDD" id="cd00009">
    <property type="entry name" value="AAA"/>
    <property type="match status" value="1"/>
</dbReference>
<dbReference type="Proteomes" id="UP001058860">
    <property type="component" value="Chromosome"/>
</dbReference>
<evidence type="ECO:0000256" key="2">
    <source>
        <dbReference type="ARBA" id="ARBA00022741"/>
    </source>
</evidence>
<dbReference type="SUPFAM" id="SSF48019">
    <property type="entry name" value="post-AAA+ oligomerization domain-like"/>
    <property type="match status" value="1"/>
</dbReference>
<protein>
    <submittedName>
        <fullName evidence="6">Replication-associated recombination protein A</fullName>
    </submittedName>
</protein>
<dbReference type="Pfam" id="PF12002">
    <property type="entry name" value="MgsA_C"/>
    <property type="match status" value="1"/>
</dbReference>
<feature type="region of interest" description="Disordered" evidence="4">
    <location>
        <begin position="1"/>
        <end position="27"/>
    </location>
</feature>
<dbReference type="Gene3D" id="3.40.50.300">
    <property type="entry name" value="P-loop containing nucleotide triphosphate hydrolases"/>
    <property type="match status" value="1"/>
</dbReference>
<dbReference type="InterPro" id="IPR008921">
    <property type="entry name" value="DNA_pol3_clamp-load_cplx_C"/>
</dbReference>
<evidence type="ECO:0000256" key="3">
    <source>
        <dbReference type="ARBA" id="ARBA00022840"/>
    </source>
</evidence>
<dbReference type="InterPro" id="IPR021886">
    <property type="entry name" value="MgsA_C"/>
</dbReference>